<comment type="similarity">
    <text evidence="1">Belongs to the DP1 family.</text>
</comment>
<dbReference type="GO" id="GO:0016020">
    <property type="term" value="C:membrane"/>
    <property type="evidence" value="ECO:0007669"/>
    <property type="project" value="UniProtKB-SubCell"/>
</dbReference>
<evidence type="ECO:0000313" key="4">
    <source>
        <dbReference type="Proteomes" id="UP001157006"/>
    </source>
</evidence>
<reference evidence="3 4" key="1">
    <citation type="submission" date="2023-01" db="EMBL/GenBank/DDBJ databases">
        <authorList>
            <person name="Kreplak J."/>
        </authorList>
    </citation>
    <scope>NUCLEOTIDE SEQUENCE [LARGE SCALE GENOMIC DNA]</scope>
</reference>
<dbReference type="InterPro" id="IPR004345">
    <property type="entry name" value="TB2_DP1_HVA22"/>
</dbReference>
<name>A0AAV1B918_VICFA</name>
<comment type="caution">
    <text evidence="1">Lacks conserved residue(s) required for the propagation of feature annotation.</text>
</comment>
<keyword evidence="1" id="KW-0812">Transmembrane</keyword>
<dbReference type="Gene3D" id="3.30.160.60">
    <property type="entry name" value="Classic Zinc Finger"/>
    <property type="match status" value="2"/>
</dbReference>
<feature type="domain" description="U1-type" evidence="2">
    <location>
        <begin position="244"/>
        <end position="278"/>
    </location>
</feature>
<sequence length="332" mass="38094">MTSSWFIKLAFKCLLHIAWPLFALVFPMCASIHAIETDCYAETKNLISYWILLSFIYLFDYALFNLLLWFHLWQYIRLMIVFWLVTPDFGRASYVCNNLIRSMKPQIVTCWRKCFVERDNFLMHAEEYVKENGTEALEKLITSKTNGERVQIEHKDIKDLEAIEKTEIHVETIEQIQTENKDIKYLEAIEKTETHAAKQRTYANIVATKKSSSAAIVETKGTAESEGAGGEVVQSSNSTEKQVQREWICGLCLVKVTCEKTLNSHLKGKKHRAACEEALKLKMPPGLQKKLTEPIRIVNSKIICKACNVMLPSEDCVVSHIKGWKHLSNVQS</sequence>
<dbReference type="InterPro" id="IPR003604">
    <property type="entry name" value="Matrin/U1-like-C_Znf_C2H2"/>
</dbReference>
<organism evidence="3 4">
    <name type="scientific">Vicia faba</name>
    <name type="common">Broad bean</name>
    <name type="synonym">Faba vulgaris</name>
    <dbReference type="NCBI Taxonomy" id="3906"/>
    <lineage>
        <taxon>Eukaryota</taxon>
        <taxon>Viridiplantae</taxon>
        <taxon>Streptophyta</taxon>
        <taxon>Embryophyta</taxon>
        <taxon>Tracheophyta</taxon>
        <taxon>Spermatophyta</taxon>
        <taxon>Magnoliopsida</taxon>
        <taxon>eudicotyledons</taxon>
        <taxon>Gunneridae</taxon>
        <taxon>Pentapetalae</taxon>
        <taxon>rosids</taxon>
        <taxon>fabids</taxon>
        <taxon>Fabales</taxon>
        <taxon>Fabaceae</taxon>
        <taxon>Papilionoideae</taxon>
        <taxon>50 kb inversion clade</taxon>
        <taxon>NPAAA clade</taxon>
        <taxon>Hologalegina</taxon>
        <taxon>IRL clade</taxon>
        <taxon>Fabeae</taxon>
        <taxon>Vicia</taxon>
    </lineage>
</organism>
<evidence type="ECO:0000256" key="1">
    <source>
        <dbReference type="RuleBase" id="RU362006"/>
    </source>
</evidence>
<dbReference type="Pfam" id="PF12874">
    <property type="entry name" value="zf-met"/>
    <property type="match status" value="2"/>
</dbReference>
<keyword evidence="4" id="KW-1185">Reference proteome</keyword>
<gene>
    <name evidence="3" type="ORF">VFH_VI101800</name>
</gene>
<comment type="subcellular location">
    <subcellularLocation>
        <location evidence="1">Membrane</location>
        <topology evidence="1">Multi-pass membrane protein</topology>
    </subcellularLocation>
</comment>
<protein>
    <recommendedName>
        <fullName evidence="1">HVA22-like protein</fullName>
    </recommendedName>
</protein>
<dbReference type="PANTHER" id="PTHR12300:SF43">
    <property type="entry name" value="HVA22-LIKE PROTEIN"/>
    <property type="match status" value="1"/>
</dbReference>
<keyword evidence="1" id="KW-0472">Membrane</keyword>
<dbReference type="PANTHER" id="PTHR12300">
    <property type="entry name" value="HVA22-LIKE PROTEINS"/>
    <property type="match status" value="1"/>
</dbReference>
<dbReference type="Proteomes" id="UP001157006">
    <property type="component" value="Chromosome 6"/>
</dbReference>
<evidence type="ECO:0000259" key="2">
    <source>
        <dbReference type="SMART" id="SM00451"/>
    </source>
</evidence>
<dbReference type="EMBL" id="OX451741">
    <property type="protein sequence ID" value="CAI8617983.1"/>
    <property type="molecule type" value="Genomic_DNA"/>
</dbReference>
<keyword evidence="1" id="KW-1133">Transmembrane helix</keyword>
<accession>A0AAV1B918</accession>
<dbReference type="SUPFAM" id="SSF57667">
    <property type="entry name" value="beta-beta-alpha zinc fingers"/>
    <property type="match status" value="2"/>
</dbReference>
<dbReference type="Pfam" id="PF03134">
    <property type="entry name" value="TB2_DP1_HVA22"/>
    <property type="match status" value="1"/>
</dbReference>
<dbReference type="AlphaFoldDB" id="A0AAV1B918"/>
<dbReference type="SMART" id="SM00451">
    <property type="entry name" value="ZnF_U1"/>
    <property type="match status" value="2"/>
</dbReference>
<evidence type="ECO:0000313" key="3">
    <source>
        <dbReference type="EMBL" id="CAI8617983.1"/>
    </source>
</evidence>
<feature type="transmembrane region" description="Helical" evidence="1">
    <location>
        <begin position="50"/>
        <end position="70"/>
    </location>
</feature>
<proteinExistence type="inferred from homology"/>
<dbReference type="InterPro" id="IPR013087">
    <property type="entry name" value="Znf_C2H2_type"/>
</dbReference>
<feature type="domain" description="U1-type" evidence="2">
    <location>
        <begin position="299"/>
        <end position="332"/>
    </location>
</feature>
<dbReference type="GO" id="GO:0008270">
    <property type="term" value="F:zinc ion binding"/>
    <property type="evidence" value="ECO:0007669"/>
    <property type="project" value="InterPro"/>
</dbReference>
<dbReference type="InterPro" id="IPR036236">
    <property type="entry name" value="Znf_C2H2_sf"/>
</dbReference>
<dbReference type="GO" id="GO:0003676">
    <property type="term" value="F:nucleic acid binding"/>
    <property type="evidence" value="ECO:0007669"/>
    <property type="project" value="InterPro"/>
</dbReference>